<feature type="transmembrane region" description="Helical" evidence="1">
    <location>
        <begin position="30"/>
        <end position="49"/>
    </location>
</feature>
<evidence type="ECO:0000256" key="1">
    <source>
        <dbReference type="SAM" id="Phobius"/>
    </source>
</evidence>
<dbReference type="AlphaFoldDB" id="A0A2P2NCQ7"/>
<protein>
    <submittedName>
        <fullName evidence="2">Uncharacterized protein</fullName>
    </submittedName>
</protein>
<dbReference type="EMBL" id="GGEC01059753">
    <property type="protein sequence ID" value="MBX40237.1"/>
    <property type="molecule type" value="Transcribed_RNA"/>
</dbReference>
<keyword evidence="1" id="KW-0472">Membrane</keyword>
<name>A0A2P2NCQ7_RHIMU</name>
<evidence type="ECO:0000313" key="2">
    <source>
        <dbReference type="EMBL" id="MBX40237.1"/>
    </source>
</evidence>
<organism evidence="2">
    <name type="scientific">Rhizophora mucronata</name>
    <name type="common">Asiatic mangrove</name>
    <dbReference type="NCBI Taxonomy" id="61149"/>
    <lineage>
        <taxon>Eukaryota</taxon>
        <taxon>Viridiplantae</taxon>
        <taxon>Streptophyta</taxon>
        <taxon>Embryophyta</taxon>
        <taxon>Tracheophyta</taxon>
        <taxon>Spermatophyta</taxon>
        <taxon>Magnoliopsida</taxon>
        <taxon>eudicotyledons</taxon>
        <taxon>Gunneridae</taxon>
        <taxon>Pentapetalae</taxon>
        <taxon>rosids</taxon>
        <taxon>fabids</taxon>
        <taxon>Malpighiales</taxon>
        <taxon>Rhizophoraceae</taxon>
        <taxon>Rhizophora</taxon>
    </lineage>
</organism>
<accession>A0A2P2NCQ7</accession>
<keyword evidence="1" id="KW-1133">Transmembrane helix</keyword>
<proteinExistence type="predicted"/>
<keyword evidence="1" id="KW-0812">Transmembrane</keyword>
<sequence length="60" mass="7111">MFLMCCSSWTIMGYLTNYSFNTLVKLPTTWFFSLASFAISYATIGWISYDRNVYYIVMNY</sequence>
<reference evidence="2" key="1">
    <citation type="submission" date="2018-02" db="EMBL/GenBank/DDBJ databases">
        <title>Rhizophora mucronata_Transcriptome.</title>
        <authorList>
            <person name="Meera S.P."/>
            <person name="Sreeshan A."/>
            <person name="Augustine A."/>
        </authorList>
    </citation>
    <scope>NUCLEOTIDE SEQUENCE</scope>
    <source>
        <tissue evidence="2">Leaf</tissue>
    </source>
</reference>